<dbReference type="EMBL" id="CAJNJQ010001794">
    <property type="protein sequence ID" value="CAE7150239.1"/>
    <property type="molecule type" value="Genomic_DNA"/>
</dbReference>
<protein>
    <submittedName>
        <fullName evidence="1">Uncharacterized protein</fullName>
    </submittedName>
</protein>
<name>A0A8H3E332_9AGAM</name>
<reference evidence="1" key="1">
    <citation type="submission" date="2021-01" db="EMBL/GenBank/DDBJ databases">
        <authorList>
            <person name="Kaushik A."/>
        </authorList>
    </citation>
    <scope>NUCLEOTIDE SEQUENCE</scope>
    <source>
        <strain evidence="1">AG5</strain>
    </source>
</reference>
<gene>
    <name evidence="1" type="ORF">RDB_LOCUS87569</name>
</gene>
<evidence type="ECO:0000313" key="2">
    <source>
        <dbReference type="Proteomes" id="UP000663827"/>
    </source>
</evidence>
<proteinExistence type="predicted"/>
<organism evidence="1 2">
    <name type="scientific">Rhizoctonia solani</name>
    <dbReference type="NCBI Taxonomy" id="456999"/>
    <lineage>
        <taxon>Eukaryota</taxon>
        <taxon>Fungi</taxon>
        <taxon>Dikarya</taxon>
        <taxon>Basidiomycota</taxon>
        <taxon>Agaricomycotina</taxon>
        <taxon>Agaricomycetes</taxon>
        <taxon>Cantharellales</taxon>
        <taxon>Ceratobasidiaceae</taxon>
        <taxon>Rhizoctonia</taxon>
    </lineage>
</organism>
<accession>A0A8H3E332</accession>
<dbReference type="AlphaFoldDB" id="A0A8H3E332"/>
<dbReference type="Proteomes" id="UP000663827">
    <property type="component" value="Unassembled WGS sequence"/>
</dbReference>
<comment type="caution">
    <text evidence="1">The sequence shown here is derived from an EMBL/GenBank/DDBJ whole genome shotgun (WGS) entry which is preliminary data.</text>
</comment>
<sequence length="153" mass="16903">MVLGSRYHIPASGRLAIWMELQTAGELSSPAKLAAFEFFPTPFVGLVAIDFPSHDIDDRTTIGRHGRIGSRPPILAKWNFGLGLLPLHFLPERRVFLCSLRQLVEPIPANSFAQRGNHHIEFTGSITQKIQPSLNPLTFFASGKSSLQAHAHP</sequence>
<feature type="non-terminal residue" evidence="1">
    <location>
        <position position="1"/>
    </location>
</feature>
<evidence type="ECO:0000313" key="1">
    <source>
        <dbReference type="EMBL" id="CAE7150239.1"/>
    </source>
</evidence>